<protein>
    <recommendedName>
        <fullName evidence="3">DUF8175 domain-containing protein</fullName>
    </recommendedName>
</protein>
<dbReference type="Pfam" id="PF26526">
    <property type="entry name" value="DUF8175"/>
    <property type="match status" value="1"/>
</dbReference>
<dbReference type="AlphaFoldDB" id="A0AAT9HW93"/>
<reference evidence="4" key="2">
    <citation type="submission" date="2024-07" db="EMBL/GenBank/DDBJ databases">
        <title>Streptomyces haneummycinica sp. nov., a new antibiotic-producing actinobacterium isolated from marine sediment.</title>
        <authorList>
            <person name="Uemura M."/>
            <person name="Hamada M."/>
            <person name="Hirano S."/>
            <person name="Kobayashi K."/>
            <person name="Ohshiro T."/>
            <person name="Kobayashi T."/>
            <person name="Terahara T."/>
        </authorList>
    </citation>
    <scope>NUCLEOTIDE SEQUENCE</scope>
    <source>
        <strain evidence="4">KM77-8</strain>
    </source>
</reference>
<feature type="region of interest" description="Disordered" evidence="1">
    <location>
        <begin position="47"/>
        <end position="86"/>
    </location>
</feature>
<keyword evidence="2" id="KW-0472">Membrane</keyword>
<accession>A0AAT9HW93</accession>
<dbReference type="InterPro" id="IPR058488">
    <property type="entry name" value="DUF8175"/>
</dbReference>
<dbReference type="EMBL" id="AP035768">
    <property type="protein sequence ID" value="BFO21947.1"/>
    <property type="molecule type" value="Genomic_DNA"/>
</dbReference>
<name>A0AAT9HW93_9ACTN</name>
<sequence length="184" mass="19951">MFIRRRRWSAPPEPSGPYWRQRGWQWSAGFLAAVLVVGGITVLVTGGPDRTGTVDSGGPLAATPGADGRPQGCRTDDGDTAVPDKAPTDVRWRTLGVTRVPVSAASGPTRTDGGMWWCFAHTPAGAVLAAHVIPSQLSEKGWQTVVEQQVVPGRGRDLFEFQRSTFEETDDRDAGVRWRTPVSR</sequence>
<organism evidence="4">
    <name type="scientific">Streptomyces haneummycinicus</name>
    <dbReference type="NCBI Taxonomy" id="3074435"/>
    <lineage>
        <taxon>Bacteria</taxon>
        <taxon>Bacillati</taxon>
        <taxon>Actinomycetota</taxon>
        <taxon>Actinomycetes</taxon>
        <taxon>Kitasatosporales</taxon>
        <taxon>Streptomycetaceae</taxon>
        <taxon>Streptomyces</taxon>
    </lineage>
</organism>
<keyword evidence="2" id="KW-0812">Transmembrane</keyword>
<proteinExistence type="predicted"/>
<evidence type="ECO:0000256" key="2">
    <source>
        <dbReference type="SAM" id="Phobius"/>
    </source>
</evidence>
<reference evidence="4" key="1">
    <citation type="submission" date="2024-06" db="EMBL/GenBank/DDBJ databases">
        <authorList>
            <consortium name="consrtm"/>
            <person name="Uemura M."/>
            <person name="Terahara T."/>
        </authorList>
    </citation>
    <scope>NUCLEOTIDE SEQUENCE</scope>
    <source>
        <strain evidence="4">KM77-8</strain>
    </source>
</reference>
<evidence type="ECO:0000259" key="3">
    <source>
        <dbReference type="Pfam" id="PF26526"/>
    </source>
</evidence>
<evidence type="ECO:0000313" key="4">
    <source>
        <dbReference type="EMBL" id="BFO21947.1"/>
    </source>
</evidence>
<feature type="transmembrane region" description="Helical" evidence="2">
    <location>
        <begin position="24"/>
        <end position="44"/>
    </location>
</feature>
<gene>
    <name evidence="4" type="ORF">SHKM778_83350</name>
</gene>
<feature type="domain" description="DUF8175" evidence="3">
    <location>
        <begin position="63"/>
        <end position="169"/>
    </location>
</feature>
<evidence type="ECO:0000256" key="1">
    <source>
        <dbReference type="SAM" id="MobiDB-lite"/>
    </source>
</evidence>
<keyword evidence="2" id="KW-1133">Transmembrane helix</keyword>